<feature type="compositionally biased region" description="Pro residues" evidence="1">
    <location>
        <begin position="130"/>
        <end position="140"/>
    </location>
</feature>
<dbReference type="KEGG" id="dmr:Deima_2989"/>
<keyword evidence="5" id="KW-1185">Reference proteome</keyword>
<feature type="compositionally biased region" description="Pro residues" evidence="1">
    <location>
        <begin position="148"/>
        <end position="159"/>
    </location>
</feature>
<evidence type="ECO:0000256" key="1">
    <source>
        <dbReference type="SAM" id="MobiDB-lite"/>
    </source>
</evidence>
<feature type="region of interest" description="Disordered" evidence="1">
    <location>
        <begin position="130"/>
        <end position="161"/>
    </location>
</feature>
<gene>
    <name evidence="4" type="ordered locus">Deima_2989</name>
</gene>
<dbReference type="HOGENOM" id="CLU_417822_0_0_0"/>
<protein>
    <recommendedName>
        <fullName evidence="3">Phosphodiester glycosidase domain-containing protein</fullName>
    </recommendedName>
</protein>
<dbReference type="STRING" id="709986.Deima_2989"/>
<feature type="signal peptide" evidence="2">
    <location>
        <begin position="1"/>
        <end position="18"/>
    </location>
</feature>
<reference evidence="5" key="2">
    <citation type="submission" date="2011-01" db="EMBL/GenBank/DDBJ databases">
        <title>The complete genome of Deinococcus maricopensis DSM 21211.</title>
        <authorList>
            <consortium name="US DOE Joint Genome Institute (JGI-PGF)"/>
            <person name="Lucas S."/>
            <person name="Copeland A."/>
            <person name="Lapidus A."/>
            <person name="Goodwin L."/>
            <person name="Pitluck S."/>
            <person name="Kyrpides N."/>
            <person name="Mavromatis K."/>
            <person name="Pagani I."/>
            <person name="Ivanova N."/>
            <person name="Ovchinnikova G."/>
            <person name="Zeytun A."/>
            <person name="Detter J.C."/>
            <person name="Han C."/>
            <person name="Land M."/>
            <person name="Hauser L."/>
            <person name="Markowitz V."/>
            <person name="Cheng J.-F."/>
            <person name="Hugenholtz P."/>
            <person name="Woyke T."/>
            <person name="Wu D."/>
            <person name="Pukall R."/>
            <person name="Gehrich-Schroeter G."/>
            <person name="Brambilla E."/>
            <person name="Klenk H.-P."/>
            <person name="Eisen J.A."/>
        </authorList>
    </citation>
    <scope>NUCLEOTIDE SEQUENCE [LARGE SCALE GENOMIC DNA]</scope>
    <source>
        <strain evidence="5">DSM 21211 / LMG 22137 / NRRL B-23946 / LB-34</strain>
    </source>
</reference>
<organism evidence="4 5">
    <name type="scientific">Deinococcus maricopensis (strain DSM 21211 / LMG 22137 / NRRL B-23946 / LB-34)</name>
    <dbReference type="NCBI Taxonomy" id="709986"/>
    <lineage>
        <taxon>Bacteria</taxon>
        <taxon>Thermotogati</taxon>
        <taxon>Deinococcota</taxon>
        <taxon>Deinococci</taxon>
        <taxon>Deinococcales</taxon>
        <taxon>Deinococcaceae</taxon>
        <taxon>Deinococcus</taxon>
    </lineage>
</organism>
<feature type="domain" description="Phosphodiester glycosidase" evidence="3">
    <location>
        <begin position="432"/>
        <end position="577"/>
    </location>
</feature>
<evidence type="ECO:0000259" key="3">
    <source>
        <dbReference type="Pfam" id="PF09992"/>
    </source>
</evidence>
<dbReference type="Proteomes" id="UP000008635">
    <property type="component" value="Chromosome"/>
</dbReference>
<dbReference type="PANTHER" id="PTHR40446:SF2">
    <property type="entry name" value="N-ACETYLGLUCOSAMINE-1-PHOSPHODIESTER ALPHA-N-ACETYLGLUCOSAMINIDASE"/>
    <property type="match status" value="1"/>
</dbReference>
<dbReference type="Pfam" id="PF09992">
    <property type="entry name" value="NAGPA"/>
    <property type="match status" value="1"/>
</dbReference>
<dbReference type="PANTHER" id="PTHR40446">
    <property type="entry name" value="N-ACETYLGLUCOSAMINE-1-PHOSPHODIESTER ALPHA-N-ACETYLGLUCOSAMINIDASE"/>
    <property type="match status" value="1"/>
</dbReference>
<evidence type="ECO:0000256" key="2">
    <source>
        <dbReference type="SAM" id="SignalP"/>
    </source>
</evidence>
<keyword evidence="2" id="KW-0732">Signal</keyword>
<evidence type="ECO:0000313" key="5">
    <source>
        <dbReference type="Proteomes" id="UP000008635"/>
    </source>
</evidence>
<feature type="chain" id="PRO_5003228313" description="Phosphodiester glycosidase domain-containing protein" evidence="2">
    <location>
        <begin position="19"/>
        <end position="586"/>
    </location>
</feature>
<dbReference type="RefSeq" id="WP_013558121.1">
    <property type="nucleotide sequence ID" value="NC_014958.1"/>
</dbReference>
<accession>E8U3J4</accession>
<dbReference type="InterPro" id="IPR018711">
    <property type="entry name" value="NAGPA"/>
</dbReference>
<name>E8U3J4_DEIML</name>
<dbReference type="EMBL" id="CP002454">
    <property type="protein sequence ID" value="ADV68618.1"/>
    <property type="molecule type" value="Genomic_DNA"/>
</dbReference>
<dbReference type="AlphaFoldDB" id="E8U3J4"/>
<reference evidence="4 5" key="1">
    <citation type="journal article" date="2011" name="Stand. Genomic Sci.">
        <title>Complete genome sequence of Deinococcus maricopensis type strain (LB-34).</title>
        <authorList>
            <person name="Pukall R."/>
            <person name="Zeytun A."/>
            <person name="Lucas S."/>
            <person name="Lapidus A."/>
            <person name="Hammon N."/>
            <person name="Deshpande S."/>
            <person name="Nolan M."/>
            <person name="Cheng J.F."/>
            <person name="Pitluck S."/>
            <person name="Liolios K."/>
            <person name="Pagani I."/>
            <person name="Mikhailova N."/>
            <person name="Ivanova N."/>
            <person name="Mavromatis K."/>
            <person name="Pati A."/>
            <person name="Tapia R."/>
            <person name="Han C."/>
            <person name="Goodwin L."/>
            <person name="Chen A."/>
            <person name="Palaniappan K."/>
            <person name="Land M."/>
            <person name="Hauser L."/>
            <person name="Chang Y.J."/>
            <person name="Jeffries C.D."/>
            <person name="Brambilla E.M."/>
            <person name="Rohde M."/>
            <person name="Goker M."/>
            <person name="Detter J.C."/>
            <person name="Woyke T."/>
            <person name="Bristow J."/>
            <person name="Eisen J.A."/>
            <person name="Markowitz V."/>
            <person name="Hugenholtz P."/>
            <person name="Kyrpides N.C."/>
            <person name="Klenk H.P."/>
        </authorList>
    </citation>
    <scope>NUCLEOTIDE SEQUENCE [LARGE SCALE GENOMIC DNA]</scope>
    <source>
        <strain evidence="5">DSM 21211 / LMG 22137 / NRRL B-23946 / LB-34</strain>
    </source>
</reference>
<proteinExistence type="predicted"/>
<evidence type="ECO:0000313" key="4">
    <source>
        <dbReference type="EMBL" id="ADV68618.1"/>
    </source>
</evidence>
<dbReference type="eggNOG" id="COG4632">
    <property type="taxonomic scope" value="Bacteria"/>
</dbReference>
<sequence length="586" mass="60706" precursor="true">MKRRAALFLALAMSVAHARPVAIAGEVLHPIIETKTLPSGREGLPVWFLARLGVSVHNAPDDLQLTFGPRTLQYTPAGWRGTRAATTGLSAPELFGGSLHVPLDVLRALGVPVLADAPDVLDLAATVPGMPTPTTTPAPTRPVTSTPTPTPSAPTPPPAAGAQLASVRSSRTLNRNLETQRVVLEFSGTTPYQVTRDKTGLTVTLPGTTGQPATQKLESGDTLGVALTATGLSVRLETRGGTSELFTLQDPFRVVVDTVTNINPNVPPPPDYTHLPDGVTRRQVGALHLLSFDPARFVPRVVTAPLGTASPLADHIRRVGGVAGVNGGYFDPASNLPVDLVAQGGLMLAPSLERRGTIGFDALGNVRFGVPRPRYVLTGAFGTLTVNTVSAKGNPALLTAFVGDGRTGVGGPGLTTLTLDGTRVLDAYNTPFVPAAGTLTVTYNADKYPQLPRTPGAALGAALTWQAPAWTGTREALSAGPVLVAGGRVALNPQAEGFNTNASIWRATRQVAFAVYGGQPTIAYLESGTPDAFARALAAAGVTDAVRLDSGSSATVFVAGGYLNTVWSRPVPNAIVLVPRQNASAP</sequence>